<reference evidence="10 11" key="1">
    <citation type="journal article" date="2014" name="Nat. Commun.">
        <title>Klebsormidium flaccidum genome reveals primary factors for plant terrestrial adaptation.</title>
        <authorList>
            <person name="Hori K."/>
            <person name="Maruyama F."/>
            <person name="Fujisawa T."/>
            <person name="Togashi T."/>
            <person name="Yamamoto N."/>
            <person name="Seo M."/>
            <person name="Sato S."/>
            <person name="Yamada T."/>
            <person name="Mori H."/>
            <person name="Tajima N."/>
            <person name="Moriyama T."/>
            <person name="Ikeuchi M."/>
            <person name="Watanabe M."/>
            <person name="Wada H."/>
            <person name="Kobayashi K."/>
            <person name="Saito M."/>
            <person name="Masuda T."/>
            <person name="Sasaki-Sekimoto Y."/>
            <person name="Mashiguchi K."/>
            <person name="Awai K."/>
            <person name="Shimojima M."/>
            <person name="Masuda S."/>
            <person name="Iwai M."/>
            <person name="Nobusawa T."/>
            <person name="Narise T."/>
            <person name="Kondo S."/>
            <person name="Saito H."/>
            <person name="Sato R."/>
            <person name="Murakawa M."/>
            <person name="Ihara Y."/>
            <person name="Oshima-Yamada Y."/>
            <person name="Ohtaka K."/>
            <person name="Satoh M."/>
            <person name="Sonobe K."/>
            <person name="Ishii M."/>
            <person name="Ohtani R."/>
            <person name="Kanamori-Sato M."/>
            <person name="Honoki R."/>
            <person name="Miyazaki D."/>
            <person name="Mochizuki H."/>
            <person name="Umetsu J."/>
            <person name="Higashi K."/>
            <person name="Shibata D."/>
            <person name="Kamiya Y."/>
            <person name="Sato N."/>
            <person name="Nakamura Y."/>
            <person name="Tabata S."/>
            <person name="Ida S."/>
            <person name="Kurokawa K."/>
            <person name="Ohta H."/>
        </authorList>
    </citation>
    <scope>NUCLEOTIDE SEQUENCE [LARGE SCALE GENOMIC DNA]</scope>
    <source>
        <strain evidence="10 11">NIES-2285</strain>
    </source>
</reference>
<dbReference type="GO" id="GO:0061630">
    <property type="term" value="F:ubiquitin protein ligase activity"/>
    <property type="evidence" value="ECO:0000318"/>
    <property type="project" value="GO_Central"/>
</dbReference>
<evidence type="ECO:0000313" key="10">
    <source>
        <dbReference type="EMBL" id="GAQ78039.1"/>
    </source>
</evidence>
<evidence type="ECO:0000256" key="7">
    <source>
        <dbReference type="SAM" id="MobiDB-lite"/>
    </source>
</evidence>
<dbReference type="Gene3D" id="3.90.1750.10">
    <property type="entry name" value="Hect, E3 ligase catalytic domains"/>
    <property type="match status" value="1"/>
</dbReference>
<dbReference type="CDD" id="cd00078">
    <property type="entry name" value="HECTc"/>
    <property type="match status" value="1"/>
</dbReference>
<evidence type="ECO:0000259" key="9">
    <source>
        <dbReference type="PROSITE" id="PS50237"/>
    </source>
</evidence>
<feature type="compositionally biased region" description="Polar residues" evidence="7">
    <location>
        <begin position="1"/>
        <end position="10"/>
    </location>
</feature>
<dbReference type="PANTHER" id="PTHR11254">
    <property type="entry name" value="HECT DOMAIN UBIQUITIN-PROTEIN LIGASE"/>
    <property type="match status" value="1"/>
</dbReference>
<dbReference type="InterPro" id="IPR029071">
    <property type="entry name" value="Ubiquitin-like_domsf"/>
</dbReference>
<dbReference type="SUPFAM" id="SSF54236">
    <property type="entry name" value="Ubiquitin-like"/>
    <property type="match status" value="1"/>
</dbReference>
<keyword evidence="11" id="KW-1185">Reference proteome</keyword>
<feature type="active site" description="Glycyl thioester intermediate" evidence="6">
    <location>
        <position position="1264"/>
    </location>
</feature>
<dbReference type="Pfam" id="PF00240">
    <property type="entry name" value="ubiquitin"/>
    <property type="match status" value="1"/>
</dbReference>
<evidence type="ECO:0000313" key="11">
    <source>
        <dbReference type="Proteomes" id="UP000054558"/>
    </source>
</evidence>
<sequence>MDDSANSDANITEDERSSGKRKLDEASGGEDFSNEEGFLTGRVTRMRVSETADKNGGASGGVNAGDLSELTTDSKATPNHQKHGTPSSALPPNGPANEDLGDGPLNPSLGGNPHASGPGHVGPPETPSPFEATPGSLLLPSSMEAAPASFSFPFLSEAPHASTAPSVYNGASLSESVLPPSDFVGDRPIHGQLNVFSSLPLQTAFVSDTNAHSDDQQLESGAFQGLSPVRVHEGSQDGAVLPSDTSGALVGLGLELSRGQTATTDGETPSDHEMVDAFAGSGNIPGGALEETAAQERASEPELQDLGPTASAVPSVVSATPALEAEQVDEEAGATLDEMTLDLSNYPSAIFEDVVMGGEVSGEADIGTTRDEANTGSIIGDDVSMGEIACDDVRADDIECDDVDGRDGDVSRRAAEEEQGASEQCRCAELASGAAQLQLLVKLFDGRMVLVRADPSEGAEAVLEKVRIKTGVDCVGQRLLYNGRELPPDAPLAMFALESGCTLTLAARLRSSAVPWAFTLTERLLHYAKVALDPGEKLGRREVAANTVTHQVAGLLENARHLRAKAADSEWGAAKAGVVDVFRTMGGPRMLHALLQSPDAFCRRCAEDCIHGFVTEVQTDYLFTRGRLGLYCLPVLTDVWTALLSDDSDHVRETYEEVTSALLATLAGKSQWLLRDYFRLSKQGALDFFVGMLERVKDRLCALTTTLTDVYTEEGHSYHAWLQPLPEAKTFGVLCHVVVSAMQSAADEIIHWFDVAEIAPGGERQYTRAAWEGGGVWSRLGEAYARVQRVLDPGFYADVAAWWGATSAALWEGVLTDDPQSTREQVFLARVTLDDSARSQVNGVLGERIYHVLDGLAAFNFGGPQSPFFERFEALLTGHESEIDAIALACPENKAWMFDAPARRHLASRTRVAWFLKQFPEPEEGGPRVEIIVPRGATLLPETLSMIGDEETNDLSKLQRGLGVVFDGEEAEGPGVLREWFALVARELFSEEKGLFLAAPEDKRRVFPNPASGEAFGSGRCKRHLEYMRLAGHVLGLAILHRVPLGVLLSTAFYKALARQPLSWADARDISPDLYNSCKAVLDLPPGDVEALGLTFSADVIQNGAISTVDLVAGGGDVAVTGDNRADYIDRLVNYRLLTQAEPQLGAFHQGLSVIITGTQSLERALTIVGQTELEEILESASPEIDVRDWILHTEYSGYTPECDQVRWFWRVVEEMTSEQRRRLLYFATAVAHLPLSGFSALPHAFRLHRAYVDLDWLPTAHTCFHLFMLPPYSSYEMMRSRLLMVTQDHVVEGFGFV</sequence>
<dbReference type="OMA" id="EHGDTWI"/>
<protein>
    <recommendedName>
        <fullName evidence="3">HECT-type E3 ubiquitin transferase</fullName>
        <ecNumber evidence="3">2.3.2.26</ecNumber>
    </recommendedName>
</protein>
<evidence type="ECO:0000256" key="3">
    <source>
        <dbReference type="ARBA" id="ARBA00012485"/>
    </source>
</evidence>
<dbReference type="Gene3D" id="3.30.2160.10">
    <property type="entry name" value="Hect, E3 ligase catalytic domain"/>
    <property type="match status" value="1"/>
</dbReference>
<dbReference type="InterPro" id="IPR000569">
    <property type="entry name" value="HECT_dom"/>
</dbReference>
<dbReference type="InterPro" id="IPR035983">
    <property type="entry name" value="Hect_E3_ubiquitin_ligase"/>
</dbReference>
<dbReference type="GO" id="GO:0006511">
    <property type="term" value="P:ubiquitin-dependent protein catabolic process"/>
    <property type="evidence" value="ECO:0000318"/>
    <property type="project" value="GO_Central"/>
</dbReference>
<keyword evidence="4" id="KW-0808">Transferase</keyword>
<evidence type="ECO:0000256" key="5">
    <source>
        <dbReference type="ARBA" id="ARBA00022786"/>
    </source>
</evidence>
<dbReference type="SUPFAM" id="SSF56204">
    <property type="entry name" value="Hect, E3 ligase catalytic domain"/>
    <property type="match status" value="1"/>
</dbReference>
<dbReference type="PROSITE" id="PS50237">
    <property type="entry name" value="HECT"/>
    <property type="match status" value="1"/>
</dbReference>
<dbReference type="Gene3D" id="3.10.20.90">
    <property type="entry name" value="Phosphatidylinositol 3-kinase Catalytic Subunit, Chain A, domain 1"/>
    <property type="match status" value="1"/>
</dbReference>
<feature type="domain" description="Ubiquitin-like" evidence="8">
    <location>
        <begin position="437"/>
        <end position="512"/>
    </location>
</feature>
<dbReference type="CDD" id="cd17039">
    <property type="entry name" value="Ubl_ubiquitin_like"/>
    <property type="match status" value="1"/>
</dbReference>
<feature type="region of interest" description="Disordered" evidence="7">
    <location>
        <begin position="1"/>
        <end position="138"/>
    </location>
</feature>
<gene>
    <name evidence="10" type="ORF">KFL_000070090</name>
</gene>
<comment type="pathway">
    <text evidence="2">Protein modification; protein ubiquitination.</text>
</comment>
<dbReference type="Pfam" id="PF00632">
    <property type="entry name" value="HECT"/>
    <property type="match status" value="1"/>
</dbReference>
<dbReference type="SMART" id="SM00119">
    <property type="entry name" value="HECTc"/>
    <property type="match status" value="1"/>
</dbReference>
<dbReference type="STRING" id="105231.A0A1Y1HLK0"/>
<evidence type="ECO:0000259" key="8">
    <source>
        <dbReference type="PROSITE" id="PS50053"/>
    </source>
</evidence>
<dbReference type="GO" id="GO:0016874">
    <property type="term" value="F:ligase activity"/>
    <property type="evidence" value="ECO:0007669"/>
    <property type="project" value="UniProtKB-KW"/>
</dbReference>
<comment type="catalytic activity">
    <reaction evidence="1">
        <text>S-ubiquitinyl-[E2 ubiquitin-conjugating enzyme]-L-cysteine + [acceptor protein]-L-lysine = [E2 ubiquitin-conjugating enzyme]-L-cysteine + N(6)-ubiquitinyl-[acceptor protein]-L-lysine.</text>
        <dbReference type="EC" id="2.3.2.26"/>
    </reaction>
</comment>
<dbReference type="InterPro" id="IPR050409">
    <property type="entry name" value="E3_ubiq-protein_ligase"/>
</dbReference>
<evidence type="ECO:0000256" key="1">
    <source>
        <dbReference type="ARBA" id="ARBA00000885"/>
    </source>
</evidence>
<accession>A0A1Y1HLK0</accession>
<keyword evidence="5 6" id="KW-0833">Ubl conjugation pathway</keyword>
<feature type="compositionally biased region" description="Basic and acidic residues" evidence="7">
    <location>
        <begin position="13"/>
        <end position="25"/>
    </location>
</feature>
<keyword evidence="10" id="KW-0436">Ligase</keyword>
<dbReference type="Proteomes" id="UP000054558">
    <property type="component" value="Unassembled WGS sequence"/>
</dbReference>
<evidence type="ECO:0000256" key="4">
    <source>
        <dbReference type="ARBA" id="ARBA00022679"/>
    </source>
</evidence>
<feature type="compositionally biased region" description="Polar residues" evidence="7">
    <location>
        <begin position="69"/>
        <end position="90"/>
    </location>
</feature>
<organism evidence="10 11">
    <name type="scientific">Klebsormidium nitens</name>
    <name type="common">Green alga</name>
    <name type="synonym">Ulothrix nitens</name>
    <dbReference type="NCBI Taxonomy" id="105231"/>
    <lineage>
        <taxon>Eukaryota</taxon>
        <taxon>Viridiplantae</taxon>
        <taxon>Streptophyta</taxon>
        <taxon>Klebsormidiophyceae</taxon>
        <taxon>Klebsormidiales</taxon>
        <taxon>Klebsormidiaceae</taxon>
        <taxon>Klebsormidium</taxon>
    </lineage>
</organism>
<feature type="region of interest" description="Disordered" evidence="7">
    <location>
        <begin position="278"/>
        <end position="313"/>
    </location>
</feature>
<dbReference type="InterPro" id="IPR000626">
    <property type="entry name" value="Ubiquitin-like_dom"/>
</dbReference>
<dbReference type="EMBL" id="DF236956">
    <property type="protein sequence ID" value="GAQ78039.1"/>
    <property type="molecule type" value="Genomic_DNA"/>
</dbReference>
<name>A0A1Y1HLK0_KLENI</name>
<dbReference type="PROSITE" id="PS50053">
    <property type="entry name" value="UBIQUITIN_2"/>
    <property type="match status" value="1"/>
</dbReference>
<dbReference type="OrthoDB" id="8068875at2759"/>
<dbReference type="Gene3D" id="3.30.2410.10">
    <property type="entry name" value="Hect, E3 ligase catalytic domain"/>
    <property type="match status" value="1"/>
</dbReference>
<dbReference type="GO" id="GO:0005737">
    <property type="term" value="C:cytoplasm"/>
    <property type="evidence" value="ECO:0000318"/>
    <property type="project" value="GO_Central"/>
</dbReference>
<evidence type="ECO:0000256" key="2">
    <source>
        <dbReference type="ARBA" id="ARBA00004906"/>
    </source>
</evidence>
<evidence type="ECO:0000256" key="6">
    <source>
        <dbReference type="PROSITE-ProRule" id="PRU00104"/>
    </source>
</evidence>
<dbReference type="SMART" id="SM00213">
    <property type="entry name" value="UBQ"/>
    <property type="match status" value="1"/>
</dbReference>
<proteinExistence type="predicted"/>
<feature type="domain" description="HECT" evidence="9">
    <location>
        <begin position="951"/>
        <end position="1298"/>
    </location>
</feature>
<dbReference type="EC" id="2.3.2.26" evidence="3"/>
<dbReference type="PANTHER" id="PTHR11254:SF424">
    <property type="entry name" value="E3 UBIQUITIN-PROTEIN LIGASE UPL5"/>
    <property type="match status" value="1"/>
</dbReference>